<dbReference type="RefSeq" id="WP_281841295.1">
    <property type="nucleotide sequence ID" value="NZ_BROH01000002.1"/>
</dbReference>
<evidence type="ECO:0000256" key="1">
    <source>
        <dbReference type="SAM" id="SignalP"/>
    </source>
</evidence>
<organism evidence="2 3">
    <name type="scientific">Sinisalibacter aestuarii</name>
    <dbReference type="NCBI Taxonomy" id="2949426"/>
    <lineage>
        <taxon>Bacteria</taxon>
        <taxon>Pseudomonadati</taxon>
        <taxon>Pseudomonadota</taxon>
        <taxon>Alphaproteobacteria</taxon>
        <taxon>Rhodobacterales</taxon>
        <taxon>Roseobacteraceae</taxon>
        <taxon>Sinisalibacter</taxon>
    </lineage>
</organism>
<protein>
    <submittedName>
        <fullName evidence="2">Uncharacterized protein</fullName>
    </submittedName>
</protein>
<dbReference type="EMBL" id="BROH01000002">
    <property type="protein sequence ID" value="GKY87304.1"/>
    <property type="molecule type" value="Genomic_DNA"/>
</dbReference>
<feature type="chain" id="PRO_5046613985" evidence="1">
    <location>
        <begin position="20"/>
        <end position="169"/>
    </location>
</feature>
<sequence length="169" mass="18789">MKRLLAVLACLTLPSAAAAQDPNHWAYIGWWDVDYLPGLRGCAATVEFDEGINFLIGIDTSSGEAELAIAVMHRAWDTISEGSSYDLTVQFDSRNPWEVDATGLRLDSLYGLLISERVDSGNAAPFANEFQRSYSMTWRYRGDNLGKLSLKDSRRALDSAIECTQAYLR</sequence>
<evidence type="ECO:0000313" key="3">
    <source>
        <dbReference type="Proteomes" id="UP001144205"/>
    </source>
</evidence>
<feature type="signal peptide" evidence="1">
    <location>
        <begin position="1"/>
        <end position="19"/>
    </location>
</feature>
<accession>A0ABQ5LQM3</accession>
<comment type="caution">
    <text evidence="2">The sequence shown here is derived from an EMBL/GenBank/DDBJ whole genome shotgun (WGS) entry which is preliminary data.</text>
</comment>
<keyword evidence="3" id="KW-1185">Reference proteome</keyword>
<keyword evidence="1" id="KW-0732">Signal</keyword>
<dbReference type="Proteomes" id="UP001144205">
    <property type="component" value="Unassembled WGS sequence"/>
</dbReference>
<reference evidence="2" key="1">
    <citation type="journal article" date="2023" name="Int. J. Syst. Evol. Microbiol.">
        <title>Sinisalibacter aestuarii sp. nov., isolated from estuarine sediment of the Arakawa River.</title>
        <authorList>
            <person name="Arafat S.T."/>
            <person name="Hirano S."/>
            <person name="Sato A."/>
            <person name="Takeuchi K."/>
            <person name="Yasuda T."/>
            <person name="Terahara T."/>
            <person name="Hamada M."/>
            <person name="Kobayashi T."/>
        </authorList>
    </citation>
    <scope>NUCLEOTIDE SEQUENCE</scope>
    <source>
        <strain evidence="2">B-399</strain>
    </source>
</reference>
<name>A0ABQ5LQM3_9RHOB</name>
<gene>
    <name evidence="2" type="ORF">STA1M1_11730</name>
</gene>
<evidence type="ECO:0000313" key="2">
    <source>
        <dbReference type="EMBL" id="GKY87304.1"/>
    </source>
</evidence>
<proteinExistence type="predicted"/>